<sequence length="269" mass="30657">KKIAATRYLAKCIYCDDKHTGKPKKLHAHVLTCESWPATEKSSNITNDKSTVKLKQQESLTHWVKPMSQSQQARLDENLLNTIIYNNLSFTLVNNTCFANFLKDLALNYNLPSASTISTLTLNLKFSTHLAKKLDIMPNMTNITVALDRWQDISNNSIYSFMALKEDQNYVLNIIDLVATFEKDFQHCIELSKTSDYPVIKTKIQEIINNYHYFANNDTLVMILTLIANAISHLETSDTTLADIFKKFINAYYIISVANTPSLDSKNML</sequence>
<feature type="non-terminal residue" evidence="1">
    <location>
        <position position="1"/>
    </location>
</feature>
<dbReference type="Proteomes" id="UP000789366">
    <property type="component" value="Unassembled WGS sequence"/>
</dbReference>
<evidence type="ECO:0000313" key="2">
    <source>
        <dbReference type="Proteomes" id="UP000789366"/>
    </source>
</evidence>
<comment type="caution">
    <text evidence="1">The sequence shown here is derived from an EMBL/GenBank/DDBJ whole genome shotgun (WGS) entry which is preliminary data.</text>
</comment>
<organism evidence="1 2">
    <name type="scientific">Cetraspora pellucida</name>
    <dbReference type="NCBI Taxonomy" id="1433469"/>
    <lineage>
        <taxon>Eukaryota</taxon>
        <taxon>Fungi</taxon>
        <taxon>Fungi incertae sedis</taxon>
        <taxon>Mucoromycota</taxon>
        <taxon>Glomeromycotina</taxon>
        <taxon>Glomeromycetes</taxon>
        <taxon>Diversisporales</taxon>
        <taxon>Gigasporaceae</taxon>
        <taxon>Cetraspora</taxon>
    </lineage>
</organism>
<proteinExistence type="predicted"/>
<evidence type="ECO:0000313" key="1">
    <source>
        <dbReference type="EMBL" id="CAG8715763.1"/>
    </source>
</evidence>
<protein>
    <submittedName>
        <fullName evidence="1">9987_t:CDS:1</fullName>
    </submittedName>
</protein>
<gene>
    <name evidence="1" type="ORF">SPELUC_LOCUS12105</name>
</gene>
<dbReference type="EMBL" id="CAJVPW010027513">
    <property type="protein sequence ID" value="CAG8715763.1"/>
    <property type="molecule type" value="Genomic_DNA"/>
</dbReference>
<name>A0ACA9PM57_9GLOM</name>
<accession>A0ACA9PM57</accession>
<reference evidence="1" key="1">
    <citation type="submission" date="2021-06" db="EMBL/GenBank/DDBJ databases">
        <authorList>
            <person name="Kallberg Y."/>
            <person name="Tangrot J."/>
            <person name="Rosling A."/>
        </authorList>
    </citation>
    <scope>NUCLEOTIDE SEQUENCE</scope>
    <source>
        <strain evidence="1">28 12/20/2015</strain>
    </source>
</reference>
<keyword evidence="2" id="KW-1185">Reference proteome</keyword>